<sequence length="926" mass="99787">MPHCSFIAVDKYNRIRTLQCVWSKFPILLAATLLLQRQEATVQLSECGLLRGRYYYAFAYVAGPEGGLNGTLSPPVEIFVPTVSNDFSQPPQLVATARQDHVQFTFSAVQQFGVAWVMIIDAWLAYSLTIESVKSFANAAGGSNCRREALSIGTAVKEILLASSFPNAGDGCDLTTNGMYVLAVYVEDINGLNDGTLAQLPVHISPRPTVSNRIAAGPVISANPTPSDVHLTFSAAIPGRYWAFILPTDRTNVFTLETAKFMDLNPDTVGQAGCRKNDVEMGSGATEVHLTDCDLVMSGPGITFYSAFVYVEDDSGQVGDLSAAVTVAGISNTFLPPFPRIVAFETDGKISVDVRVNNSGRLWSRIVYSDLYPSIERYSGAMSLTVLKQWQNYPDNGPSYQNENCSIFELDVTAERDSEGLPVPVWLNFSNCTFTSGTDYMIAIYAEDAGGNDDGEIIGLKLDKYYNASNYFLASPSVVGTAMAETFTVQFQTWAAGFGWCAIISPQDAKYLTGAAVMSGEASLGGPNCCKNSAGFLTGGGLETLTFTECGLSMDTEYFFFMYISGGALDGTLSSGHAFTTFGSLGHIRVQWLQKETDEGGAIDRYRVFLNGTQVYDDYGYRSSLEQTRAGSPPRWVRVADLACTPGLSYEVTLSGRNLGGWSPLSEPLQTGCFLRPGTISELREVSSSVSADRETASLRLAWNAPQDAAGAETAYYNVYRDRGLRQALFELIGSTAVTQFDDSGLVPGRDYGYQVTAVNAFGEGPVSDVLFLKVAGTPVIETPKVDLLGILNQAGLQMTPTAQTGELDQVDGILQVYSSDRPRTLQALNYASHRAAHLVVFGPVALTVEEVDLAGTTAEGDPCLEAELEIAAPAKSMQFCAGDFDSAPSISLAHGELATIFWRTGQLSSPPTETGRWRIGLHPVP</sequence>
<dbReference type="EMBL" id="CAJNJA010060986">
    <property type="protein sequence ID" value="CAE7872359.1"/>
    <property type="molecule type" value="Genomic_DNA"/>
</dbReference>
<dbReference type="InterPro" id="IPR036116">
    <property type="entry name" value="FN3_sf"/>
</dbReference>
<name>A0A813ANN4_9DINO</name>
<dbReference type="AlphaFoldDB" id="A0A813ANN4"/>
<comment type="caution">
    <text evidence="2">The sequence shown here is derived from an EMBL/GenBank/DDBJ whole genome shotgun (WGS) entry which is preliminary data.</text>
</comment>
<evidence type="ECO:0000313" key="2">
    <source>
        <dbReference type="EMBL" id="CAE7872359.1"/>
    </source>
</evidence>
<evidence type="ECO:0000313" key="3">
    <source>
        <dbReference type="Proteomes" id="UP000601435"/>
    </source>
</evidence>
<keyword evidence="3" id="KW-1185">Reference proteome</keyword>
<dbReference type="CDD" id="cd00063">
    <property type="entry name" value="FN3"/>
    <property type="match status" value="2"/>
</dbReference>
<dbReference type="Pfam" id="PF00041">
    <property type="entry name" value="fn3"/>
    <property type="match status" value="1"/>
</dbReference>
<dbReference type="Proteomes" id="UP000601435">
    <property type="component" value="Unassembled WGS sequence"/>
</dbReference>
<dbReference type="InterPro" id="IPR003961">
    <property type="entry name" value="FN3_dom"/>
</dbReference>
<organism evidence="2 3">
    <name type="scientific">Symbiodinium necroappetens</name>
    <dbReference type="NCBI Taxonomy" id="1628268"/>
    <lineage>
        <taxon>Eukaryota</taxon>
        <taxon>Sar</taxon>
        <taxon>Alveolata</taxon>
        <taxon>Dinophyceae</taxon>
        <taxon>Suessiales</taxon>
        <taxon>Symbiodiniaceae</taxon>
        <taxon>Symbiodinium</taxon>
    </lineage>
</organism>
<dbReference type="SUPFAM" id="SSF49265">
    <property type="entry name" value="Fibronectin type III"/>
    <property type="match status" value="1"/>
</dbReference>
<evidence type="ECO:0000259" key="1">
    <source>
        <dbReference type="PROSITE" id="PS50853"/>
    </source>
</evidence>
<accession>A0A813ANN4</accession>
<feature type="domain" description="Fibronectin type-III" evidence="1">
    <location>
        <begin position="679"/>
        <end position="778"/>
    </location>
</feature>
<protein>
    <submittedName>
        <fullName evidence="2">TTN protein</fullName>
    </submittedName>
</protein>
<gene>
    <name evidence="2" type="primary">TTN</name>
    <name evidence="2" type="ORF">SNEC2469_LOCUS28248</name>
</gene>
<proteinExistence type="predicted"/>
<dbReference type="PROSITE" id="PS50853">
    <property type="entry name" value="FN3"/>
    <property type="match status" value="1"/>
</dbReference>
<dbReference type="Gene3D" id="2.60.40.10">
    <property type="entry name" value="Immunoglobulins"/>
    <property type="match status" value="1"/>
</dbReference>
<dbReference type="InterPro" id="IPR013783">
    <property type="entry name" value="Ig-like_fold"/>
</dbReference>
<reference evidence="2" key="1">
    <citation type="submission" date="2021-02" db="EMBL/GenBank/DDBJ databases">
        <authorList>
            <person name="Dougan E. K."/>
            <person name="Rhodes N."/>
            <person name="Thang M."/>
            <person name="Chan C."/>
        </authorList>
    </citation>
    <scope>NUCLEOTIDE SEQUENCE</scope>
</reference>
<dbReference type="OrthoDB" id="424938at2759"/>
<dbReference type="SMART" id="SM00060">
    <property type="entry name" value="FN3"/>
    <property type="match status" value="1"/>
</dbReference>